<accession>A0ABD5NMC1</accession>
<dbReference type="InterPro" id="IPR025857">
    <property type="entry name" value="MacB_PCD"/>
</dbReference>
<keyword evidence="2" id="KW-0813">Transport</keyword>
<dbReference type="PANTHER" id="PTHR43738:SF1">
    <property type="entry name" value="HEMIN TRANSPORT SYSTEM PERMEASE PROTEIN HRTB-RELATED"/>
    <property type="match status" value="1"/>
</dbReference>
<evidence type="ECO:0000256" key="3">
    <source>
        <dbReference type="ARBA" id="ARBA00022475"/>
    </source>
</evidence>
<dbReference type="Pfam" id="PF12704">
    <property type="entry name" value="MacB_PCD"/>
    <property type="match status" value="1"/>
</dbReference>
<keyword evidence="5 7" id="KW-1133">Transmembrane helix</keyword>
<keyword evidence="4 7" id="KW-0812">Transmembrane</keyword>
<dbReference type="AlphaFoldDB" id="A0ABD5NMC1"/>
<feature type="transmembrane region" description="Helical" evidence="7">
    <location>
        <begin position="27"/>
        <end position="53"/>
    </location>
</feature>
<dbReference type="GeneID" id="73903244"/>
<keyword evidence="3" id="KW-1003">Cell membrane</keyword>
<evidence type="ECO:0000259" key="9">
    <source>
        <dbReference type="Pfam" id="PF12704"/>
    </source>
</evidence>
<feature type="domain" description="MacB-like periplasmic core" evidence="9">
    <location>
        <begin position="26"/>
        <end position="252"/>
    </location>
</feature>
<evidence type="ECO:0000256" key="1">
    <source>
        <dbReference type="ARBA" id="ARBA00004651"/>
    </source>
</evidence>
<evidence type="ECO:0000256" key="6">
    <source>
        <dbReference type="ARBA" id="ARBA00023136"/>
    </source>
</evidence>
<organism evidence="10 11">
    <name type="scientific">Halovivax cerinus</name>
    <dbReference type="NCBI Taxonomy" id="1487865"/>
    <lineage>
        <taxon>Archaea</taxon>
        <taxon>Methanobacteriati</taxon>
        <taxon>Methanobacteriota</taxon>
        <taxon>Stenosarchaea group</taxon>
        <taxon>Halobacteria</taxon>
        <taxon>Halobacteriales</taxon>
        <taxon>Natrialbaceae</taxon>
        <taxon>Halovivax</taxon>
    </lineage>
</organism>
<feature type="transmembrane region" description="Helical" evidence="7">
    <location>
        <begin position="373"/>
        <end position="396"/>
    </location>
</feature>
<dbReference type="Proteomes" id="UP001595846">
    <property type="component" value="Unassembled WGS sequence"/>
</dbReference>
<comment type="caution">
    <text evidence="10">The sequence shown here is derived from an EMBL/GenBank/DDBJ whole genome shotgun (WGS) entry which is preliminary data.</text>
</comment>
<dbReference type="GO" id="GO:0005886">
    <property type="term" value="C:plasma membrane"/>
    <property type="evidence" value="ECO:0007669"/>
    <property type="project" value="UniProtKB-SubCell"/>
</dbReference>
<dbReference type="PANTHER" id="PTHR43738">
    <property type="entry name" value="ABC TRANSPORTER, MEMBRANE PROTEIN"/>
    <property type="match status" value="1"/>
</dbReference>
<dbReference type="InterPro" id="IPR051125">
    <property type="entry name" value="ABC-4/HrtB_transporter"/>
</dbReference>
<evidence type="ECO:0000256" key="7">
    <source>
        <dbReference type="SAM" id="Phobius"/>
    </source>
</evidence>
<evidence type="ECO:0000256" key="2">
    <source>
        <dbReference type="ARBA" id="ARBA00022448"/>
    </source>
</evidence>
<comment type="subcellular location">
    <subcellularLocation>
        <location evidence="1">Cell membrane</location>
        <topology evidence="1">Multi-pass membrane protein</topology>
    </subcellularLocation>
</comment>
<reference evidence="10 11" key="1">
    <citation type="journal article" date="2019" name="Int. J. Syst. Evol. Microbiol.">
        <title>The Global Catalogue of Microorganisms (GCM) 10K type strain sequencing project: providing services to taxonomists for standard genome sequencing and annotation.</title>
        <authorList>
            <consortium name="The Broad Institute Genomics Platform"/>
            <consortium name="The Broad Institute Genome Sequencing Center for Infectious Disease"/>
            <person name="Wu L."/>
            <person name="Ma J."/>
        </authorList>
    </citation>
    <scope>NUCLEOTIDE SEQUENCE [LARGE SCALE GENOMIC DNA]</scope>
    <source>
        <strain evidence="10 11">IBRC-M 10256</strain>
    </source>
</reference>
<gene>
    <name evidence="10" type="ORF">ACFOUR_05700</name>
</gene>
<evidence type="ECO:0000313" key="11">
    <source>
        <dbReference type="Proteomes" id="UP001595846"/>
    </source>
</evidence>
<protein>
    <submittedName>
        <fullName evidence="10">ABC transporter permease</fullName>
    </submittedName>
</protein>
<feature type="domain" description="ABC3 transporter permease C-terminal" evidence="8">
    <location>
        <begin position="283"/>
        <end position="399"/>
    </location>
</feature>
<feature type="transmembrane region" description="Helical" evidence="7">
    <location>
        <begin position="322"/>
        <end position="345"/>
    </location>
</feature>
<feature type="transmembrane region" description="Helical" evidence="7">
    <location>
        <begin position="275"/>
        <end position="302"/>
    </location>
</feature>
<name>A0ABD5NMC1_9EURY</name>
<keyword evidence="6 7" id="KW-0472">Membrane</keyword>
<dbReference type="Pfam" id="PF02687">
    <property type="entry name" value="FtsX"/>
    <property type="match status" value="1"/>
</dbReference>
<proteinExistence type="predicted"/>
<evidence type="ECO:0000256" key="4">
    <source>
        <dbReference type="ARBA" id="ARBA00022692"/>
    </source>
</evidence>
<dbReference type="EMBL" id="JBHSAQ010000002">
    <property type="protein sequence ID" value="MFC3957865.1"/>
    <property type="molecule type" value="Genomic_DNA"/>
</dbReference>
<sequence length="405" mass="41097">MIGPLVRISALVGVAKAQLARAPGRTVLAVVAVALAVLSVTLFASLGVGVVSVGQDRIEETDRDVWITSDPVDGSTGGTENAIVGAHAISADVSQRDDVSRAAPIGLYTTYVGTDPADLRPITAVGVYETHGGFDFESGSGFDGDRDALDVPPGETDATDVVVDPTFADELGVTVGDTVYVGVGASGESARAFTVVGTADLYSQYLGEPTITMRLTELQGLAGSRGTDRAAFVTVDVADGADSAAVSDDLAAAYPQYDVRTSDEQFLSMIRDRGLVVTSGAALVGLSVVGGIVLTANLFVLLAYQQRQQLAALRAVGLSRPVIAGLVGVQGFIIGAVGGAVALVATGPITGQLNAVVRDLVGYGSLLQTPPSVYALGAVVAIAIGSIAAVAGGWSASRYACLSRL</sequence>
<evidence type="ECO:0000259" key="8">
    <source>
        <dbReference type="Pfam" id="PF02687"/>
    </source>
</evidence>
<dbReference type="InterPro" id="IPR003838">
    <property type="entry name" value="ABC3_permease_C"/>
</dbReference>
<keyword evidence="11" id="KW-1185">Reference proteome</keyword>
<dbReference type="RefSeq" id="WP_256530557.1">
    <property type="nucleotide sequence ID" value="NZ_CP101824.1"/>
</dbReference>
<evidence type="ECO:0000313" key="10">
    <source>
        <dbReference type="EMBL" id="MFC3957865.1"/>
    </source>
</evidence>
<evidence type="ECO:0000256" key="5">
    <source>
        <dbReference type="ARBA" id="ARBA00022989"/>
    </source>
</evidence>